<gene>
    <name evidence="4" type="ORF">NS355_10245</name>
</gene>
<dbReference type="InterPro" id="IPR001375">
    <property type="entry name" value="Peptidase_S9_cat"/>
</dbReference>
<reference evidence="4 5" key="1">
    <citation type="journal article" date="2016" name="Front. Microbiol.">
        <title>Genomic Resource of Rice Seed Associated Bacteria.</title>
        <authorList>
            <person name="Midha S."/>
            <person name="Bansal K."/>
            <person name="Sharma S."/>
            <person name="Kumar N."/>
            <person name="Patil P.P."/>
            <person name="Chaudhry V."/>
            <person name="Patil P.B."/>
        </authorList>
    </citation>
    <scope>NUCLEOTIDE SEQUENCE [LARGE SCALE GENOMIC DNA]</scope>
    <source>
        <strain evidence="4 5">NS355</strain>
    </source>
</reference>
<dbReference type="Pfam" id="PF00930">
    <property type="entry name" value="DPPIV_N"/>
    <property type="match status" value="1"/>
</dbReference>
<evidence type="ECO:0000313" key="5">
    <source>
        <dbReference type="Proteomes" id="UP000073923"/>
    </source>
</evidence>
<accession>A0A147IRG3</accession>
<dbReference type="Gene3D" id="3.40.50.1820">
    <property type="entry name" value="alpha/beta hydrolase"/>
    <property type="match status" value="1"/>
</dbReference>
<dbReference type="AlphaFoldDB" id="A0A147IRG3"/>
<sequence length="769" mass="85105">MRSCWRMSGFLVSLSSITLAAPLMAQTPVPVPPSDTSSSTMPAAAPSGALSVAGIFGPGAVRTESVRASRWGKDGESYLALEDAPKGGQDIVRYAIADGRRQVEVAAADLVPPGARAPLGIDSYEWSPNHRWLLIQTNGKRFRRTNALSDYWLYDTTTKRLHRIGGDAAPSTLLYATVSPDSRRIAYVRGNNIYVEPIEGGAPVASTKDGDDYVVNGLADWVYEEEFGVHRAFEWSPDSQRIAFLRFDTKGVGTFDMVKNTGGQYSQVIPLQYPKAGTTNSAVTTGVIDVADGATRWFKLTGDPRQNYVPQISWAGGPDALFIQQSNRLQNTYNVLLGDPATGAVKPIMVEKDAAWVEANPAPEWLNGGRSFTWLSERDGWRHLYTIDRASGRATLRTPGKFDVVELLNVDEKAGYAWFIASPDNPTQRYLYRTTLSGTPKVERLTPANQPGTHSYDIAPGEHWALHTVSRFDAPPVTDMLDMTRQQPLRTLAANAPLARLVKDTGLPATEFFRVDIGGGTQLDGWLIKPPGFDPTKRYPILYFVYGEPWGQTVADRWAGSQGLWHRMLAQKGYLVASLDPRGTATPRGHDWRKIIYRQVGILASADYAAGVQKMLATRPYIDPARIGIWGWSGGGAMTQNALFRYPDLYKIGIAVAGPTDMTLYDTIYQERYMGLPQDNVEGYRNGSPITFADRLKGNLLLIHGTLDDNVHYQNQDQLVDRLIHFNKPFTMMAYPDRSHGIYEGENTSIHLYSLMTRYLETNLPPGGR</sequence>
<proteinExistence type="predicted"/>
<feature type="chain" id="PRO_5007548820" evidence="1">
    <location>
        <begin position="21"/>
        <end position="769"/>
    </location>
</feature>
<dbReference type="InterPro" id="IPR002469">
    <property type="entry name" value="Peptidase_S9B_N"/>
</dbReference>
<dbReference type="GO" id="GO:0008239">
    <property type="term" value="F:dipeptidyl-peptidase activity"/>
    <property type="evidence" value="ECO:0007669"/>
    <property type="project" value="TreeGrafter"/>
</dbReference>
<feature type="domain" description="Peptidase S9 prolyl oligopeptidase catalytic" evidence="2">
    <location>
        <begin position="568"/>
        <end position="764"/>
    </location>
</feature>
<keyword evidence="1" id="KW-0732">Signal</keyword>
<comment type="caution">
    <text evidence="4">The sequence shown here is derived from an EMBL/GenBank/DDBJ whole genome shotgun (WGS) entry which is preliminary data.</text>
</comment>
<dbReference type="InterPro" id="IPR029058">
    <property type="entry name" value="AB_hydrolase_fold"/>
</dbReference>
<dbReference type="PANTHER" id="PTHR11731">
    <property type="entry name" value="PROTEASE FAMILY S9B,C DIPEPTIDYL-PEPTIDASE IV-RELATED"/>
    <property type="match status" value="1"/>
</dbReference>
<dbReference type="Pfam" id="PF00326">
    <property type="entry name" value="Peptidase_S9"/>
    <property type="match status" value="1"/>
</dbReference>
<protein>
    <submittedName>
        <fullName evidence="4">Peptidase S9</fullName>
    </submittedName>
</protein>
<dbReference type="Gene3D" id="2.140.10.30">
    <property type="entry name" value="Dipeptidylpeptidase IV, N-terminal domain"/>
    <property type="match status" value="1"/>
</dbReference>
<dbReference type="InterPro" id="IPR050278">
    <property type="entry name" value="Serine_Prot_S9B/DPPIV"/>
</dbReference>
<dbReference type="OrthoDB" id="1094230at2"/>
<dbReference type="SUPFAM" id="SSF82171">
    <property type="entry name" value="DPP6 N-terminal domain-like"/>
    <property type="match status" value="1"/>
</dbReference>
<evidence type="ECO:0000313" key="4">
    <source>
        <dbReference type="EMBL" id="KTT97991.1"/>
    </source>
</evidence>
<evidence type="ECO:0000259" key="3">
    <source>
        <dbReference type="Pfam" id="PF00930"/>
    </source>
</evidence>
<organism evidence="4 5">
    <name type="scientific">Sphingomonas yabuuchiae</name>
    <dbReference type="NCBI Taxonomy" id="172044"/>
    <lineage>
        <taxon>Bacteria</taxon>
        <taxon>Pseudomonadati</taxon>
        <taxon>Pseudomonadota</taxon>
        <taxon>Alphaproteobacteria</taxon>
        <taxon>Sphingomonadales</taxon>
        <taxon>Sphingomonadaceae</taxon>
        <taxon>Sphingomonas</taxon>
    </lineage>
</organism>
<feature type="domain" description="Dipeptidylpeptidase IV N-terminal" evidence="3">
    <location>
        <begin position="127"/>
        <end position="476"/>
    </location>
</feature>
<evidence type="ECO:0000256" key="1">
    <source>
        <dbReference type="SAM" id="SignalP"/>
    </source>
</evidence>
<feature type="signal peptide" evidence="1">
    <location>
        <begin position="1"/>
        <end position="20"/>
    </location>
</feature>
<dbReference type="EMBL" id="LDTF01000050">
    <property type="protein sequence ID" value="KTT97991.1"/>
    <property type="molecule type" value="Genomic_DNA"/>
</dbReference>
<evidence type="ECO:0000259" key="2">
    <source>
        <dbReference type="Pfam" id="PF00326"/>
    </source>
</evidence>
<dbReference type="SUPFAM" id="SSF53474">
    <property type="entry name" value="alpha/beta-Hydrolases"/>
    <property type="match status" value="1"/>
</dbReference>
<dbReference type="Proteomes" id="UP000073923">
    <property type="component" value="Unassembled WGS sequence"/>
</dbReference>
<dbReference type="PANTHER" id="PTHR11731:SF193">
    <property type="entry name" value="DIPEPTIDYL PEPTIDASE 9"/>
    <property type="match status" value="1"/>
</dbReference>
<dbReference type="GO" id="GO:0008236">
    <property type="term" value="F:serine-type peptidase activity"/>
    <property type="evidence" value="ECO:0007669"/>
    <property type="project" value="InterPro"/>
</dbReference>
<dbReference type="GO" id="GO:0006508">
    <property type="term" value="P:proteolysis"/>
    <property type="evidence" value="ECO:0007669"/>
    <property type="project" value="InterPro"/>
</dbReference>
<dbReference type="PATRIC" id="fig|172044.3.peg.2022"/>
<name>A0A147IRG3_9SPHN</name>